<keyword evidence="6" id="KW-0325">Glycoprotein</keyword>
<protein>
    <recommendedName>
        <fullName evidence="3">cellulase</fullName>
        <ecNumber evidence="3">3.2.1.4</ecNumber>
    </recommendedName>
</protein>
<organism evidence="11">
    <name type="scientific">uncultured symbiotic protist of Neotermes koshunensis</name>
    <dbReference type="NCBI Taxonomy" id="403660"/>
    <lineage>
        <taxon>Eukaryota</taxon>
        <taxon>environmental samples</taxon>
    </lineage>
</organism>
<evidence type="ECO:0000256" key="2">
    <source>
        <dbReference type="ARBA" id="ARBA00006044"/>
    </source>
</evidence>
<keyword evidence="9" id="KW-0624">Polysaccharide degradation</keyword>
<dbReference type="AlphaFoldDB" id="A4UWX6"/>
<reference evidence="11" key="1">
    <citation type="journal article" date="2010" name="PLoS ONE">
        <title>Phylogenetic analysis of cellulolytic enzyme genes from representative lineages of termites and a related cockroach.</title>
        <authorList>
            <person name="Todaka N."/>
            <person name="Inoue T."/>
            <person name="Saita K."/>
            <person name="Ohkuma M."/>
            <person name="Nalepa C.A."/>
            <person name="Lenz M."/>
            <person name="Kudo T."/>
            <person name="Moriya S."/>
        </authorList>
    </citation>
    <scope>NUCLEOTIDE SEQUENCE</scope>
</reference>
<evidence type="ECO:0000256" key="8">
    <source>
        <dbReference type="ARBA" id="ARBA00023295"/>
    </source>
</evidence>
<dbReference type="SUPFAM" id="SSF49899">
    <property type="entry name" value="Concanavalin A-like lectins/glucanases"/>
    <property type="match status" value="1"/>
</dbReference>
<dbReference type="Gene3D" id="2.70.100.10">
    <property type="entry name" value="Glycoside hydrolase, family 7, domain"/>
    <property type="match status" value="1"/>
</dbReference>
<feature type="chain" id="PRO_5002675091" description="cellulase" evidence="10">
    <location>
        <begin position="20"/>
        <end position="411"/>
    </location>
</feature>
<evidence type="ECO:0000256" key="5">
    <source>
        <dbReference type="ARBA" id="ARBA00023001"/>
    </source>
</evidence>
<evidence type="ECO:0000256" key="9">
    <source>
        <dbReference type="ARBA" id="ARBA00023326"/>
    </source>
</evidence>
<comment type="catalytic activity">
    <reaction evidence="1">
        <text>Endohydrolysis of (1-&gt;4)-beta-D-glucosidic linkages in cellulose, lichenin and cereal beta-D-glucans.</text>
        <dbReference type="EC" id="3.2.1.4"/>
    </reaction>
</comment>
<evidence type="ECO:0000256" key="7">
    <source>
        <dbReference type="ARBA" id="ARBA00023277"/>
    </source>
</evidence>
<evidence type="ECO:0000313" key="11">
    <source>
        <dbReference type="EMBL" id="BAF57386.1"/>
    </source>
</evidence>
<proteinExistence type="evidence at transcript level"/>
<accession>A4UWX6</accession>
<dbReference type="CAZy" id="GH7">
    <property type="family name" value="Glycoside Hydrolase Family 7"/>
</dbReference>
<dbReference type="GO" id="GO:0030245">
    <property type="term" value="P:cellulose catabolic process"/>
    <property type="evidence" value="ECO:0007669"/>
    <property type="project" value="UniProtKB-KW"/>
</dbReference>
<keyword evidence="4 11" id="KW-0378">Hydrolase</keyword>
<feature type="signal peptide" evidence="10">
    <location>
        <begin position="1"/>
        <end position="19"/>
    </location>
</feature>
<evidence type="ECO:0000256" key="3">
    <source>
        <dbReference type="ARBA" id="ARBA00012601"/>
    </source>
</evidence>
<sequence length="411" mass="44205">MFLLPSLLSLTLSQGRGSAEVHPKISYKVCTKAGCTTKNGGIVIDSEWRDIVTADGAPCLKSNGDFDIPNVCKDAADCSDKCLLNGYTYSKASVSTSGSAVRLGFLNSDGSIGSRVYLFDEDLKQYQLWKMVNKEITFDIDTSTLGCGTNGALYFSEMDADGGSSRFPRNKAGAAYGTGYCDAQCPRDGKFIGNNANVGRKYGSCCFEWDVWEANAYATQMAAHPCGVNTPAYVCESDCQKCDTSGCANNPYRFEAQNGVKNHPFYGLGKQVDTSKKFTVVTQFISSNGLDSGTLKEVRRLYVVGGKVVETVAKIQNGKPYNTIGNDFCTNGSAGDDAYMRLGGDAAFTKSFQRGAVLAISLWTDGSMGWLDEIDGGPCTSPGGKEGVIAKNKNSYVEYSNIRYGDIDTTY</sequence>
<evidence type="ECO:0000256" key="1">
    <source>
        <dbReference type="ARBA" id="ARBA00000966"/>
    </source>
</evidence>
<dbReference type="GO" id="GO:0008810">
    <property type="term" value="F:cellulase activity"/>
    <property type="evidence" value="ECO:0007669"/>
    <property type="project" value="UniProtKB-EC"/>
</dbReference>
<dbReference type="PANTHER" id="PTHR33753:SF1">
    <property type="entry name" value="ENDO-BETA-1,4-GLUCANASE CELB"/>
    <property type="match status" value="1"/>
</dbReference>
<keyword evidence="8" id="KW-0326">Glycosidase</keyword>
<dbReference type="EC" id="3.2.1.4" evidence="3"/>
<evidence type="ECO:0000256" key="6">
    <source>
        <dbReference type="ARBA" id="ARBA00023180"/>
    </source>
</evidence>
<dbReference type="InterPro" id="IPR001722">
    <property type="entry name" value="Glyco_hydro_7"/>
</dbReference>
<keyword evidence="7" id="KW-0119">Carbohydrate metabolism</keyword>
<dbReference type="PRINTS" id="PR00734">
    <property type="entry name" value="GLHYDRLASE7"/>
</dbReference>
<keyword evidence="5" id="KW-0136">Cellulose degradation</keyword>
<dbReference type="PANTHER" id="PTHR33753">
    <property type="entry name" value="1,4-BETA-D-GLUCAN CELLOBIOHYDROLASE B"/>
    <property type="match status" value="1"/>
</dbReference>
<keyword evidence="10" id="KW-0732">Signal</keyword>
<name>A4UWX6_9EUKA</name>
<evidence type="ECO:0000256" key="10">
    <source>
        <dbReference type="SAM" id="SignalP"/>
    </source>
</evidence>
<comment type="similarity">
    <text evidence="2">Belongs to the glycosyl hydrolase 7 (cellulase C) family.</text>
</comment>
<evidence type="ECO:0000256" key="4">
    <source>
        <dbReference type="ARBA" id="ARBA00022801"/>
    </source>
</evidence>
<dbReference type="Pfam" id="PF00840">
    <property type="entry name" value="Glyco_hydro_7"/>
    <property type="match status" value="1"/>
</dbReference>
<dbReference type="EMBL" id="AB274627">
    <property type="protein sequence ID" value="BAF57386.1"/>
    <property type="molecule type" value="mRNA"/>
</dbReference>
<dbReference type="InterPro" id="IPR037019">
    <property type="entry name" value="Glyco_hydro_7_sf"/>
</dbReference>
<dbReference type="InterPro" id="IPR013320">
    <property type="entry name" value="ConA-like_dom_sf"/>
</dbReference>